<reference evidence="1 2" key="1">
    <citation type="journal article" date="2018" name="MBio">
        <title>Comparative Genomics Reveals the Core Gene Toolbox for the Fungus-Insect Symbiosis.</title>
        <authorList>
            <person name="Wang Y."/>
            <person name="Stata M."/>
            <person name="Wang W."/>
            <person name="Stajich J.E."/>
            <person name="White M.M."/>
            <person name="Moncalvo J.M."/>
        </authorList>
    </citation>
    <scope>NUCLEOTIDE SEQUENCE [LARGE SCALE GENOMIC DNA]</scope>
    <source>
        <strain evidence="1 2">AUS-126-30</strain>
    </source>
</reference>
<dbReference type="AlphaFoldDB" id="A0A2U1JEC0"/>
<gene>
    <name evidence="1" type="ORF">BB558_000480</name>
</gene>
<evidence type="ECO:0000313" key="1">
    <source>
        <dbReference type="EMBL" id="PWA03354.1"/>
    </source>
</evidence>
<evidence type="ECO:0000313" key="2">
    <source>
        <dbReference type="Proteomes" id="UP000245591"/>
    </source>
</evidence>
<dbReference type="EMBL" id="MBFU01000020">
    <property type="protein sequence ID" value="PWA03354.1"/>
    <property type="molecule type" value="Genomic_DNA"/>
</dbReference>
<name>A0A2U1JEC0_SMIAN</name>
<proteinExistence type="predicted"/>
<organism evidence="1 2">
    <name type="scientific">Smittium angustum</name>
    <dbReference type="NCBI Taxonomy" id="133377"/>
    <lineage>
        <taxon>Eukaryota</taxon>
        <taxon>Fungi</taxon>
        <taxon>Fungi incertae sedis</taxon>
        <taxon>Zoopagomycota</taxon>
        <taxon>Kickxellomycotina</taxon>
        <taxon>Harpellomycetes</taxon>
        <taxon>Harpellales</taxon>
        <taxon>Legeriomycetaceae</taxon>
        <taxon>Smittium</taxon>
    </lineage>
</organism>
<comment type="caution">
    <text evidence="1">The sequence shown here is derived from an EMBL/GenBank/DDBJ whole genome shotgun (WGS) entry which is preliminary data.</text>
</comment>
<keyword evidence="2" id="KW-1185">Reference proteome</keyword>
<sequence>MKYLKKIFKRTKNNKTFKIDPDYQVSFENLNSSSIYIPNSPNLWDSVSLSCGTGKEERRVHFSSSVQAFHFNDGQTNKRKEQNIIKKAFKKCKKHILKRFSLNNLTENHEIDTNESNLLENENRFGKNKLHKITCFGQTKDINTSNPVPFMERHDSVISFGSGSFPKAEIKNRMGVSEPNLMKNKLKRSNAILKPKRDSYKIPRDKEIPKHHPVTTFIGNFESKHFKNKNMDFTSFSPLENKNIKSCGVAVVQEKVQVEDVNMAKKETKILDDINNKVKLVGSHPTSVFLDAEMEISIMINKSDAFKTGNYTRYLHRVVAKRKKAENTNPIKNPNKYILYSDDKWINSTSQENLILEPF</sequence>
<protein>
    <submittedName>
        <fullName evidence="1">Uncharacterized protein</fullName>
    </submittedName>
</protein>
<accession>A0A2U1JEC0</accession>
<dbReference type="Proteomes" id="UP000245591">
    <property type="component" value="Unassembled WGS sequence"/>
</dbReference>